<reference evidence="4" key="1">
    <citation type="submission" date="2016-01" db="EMBL/GenBank/DDBJ databases">
        <title>Reference transcriptome for the parasite Schistocephalus solidus: insights into the molecular evolution of parasitism.</title>
        <authorList>
            <person name="Hebert F.O."/>
            <person name="Grambauer S."/>
            <person name="Barber I."/>
            <person name="Landry C.R."/>
            <person name="Aubin-Horth N."/>
        </authorList>
    </citation>
    <scope>NUCLEOTIDE SEQUENCE</scope>
</reference>
<dbReference type="Pfam" id="PF00071">
    <property type="entry name" value="Ras"/>
    <property type="match status" value="1"/>
</dbReference>
<dbReference type="EMBL" id="GEEE01003730">
    <property type="protein sequence ID" value="JAP59495.1"/>
    <property type="molecule type" value="Transcribed_RNA"/>
</dbReference>
<evidence type="ECO:0000313" key="4">
    <source>
        <dbReference type="EMBL" id="JAP59495.1"/>
    </source>
</evidence>
<name>A0A0V0J1U4_SCHSO</name>
<dbReference type="SUPFAM" id="SSF52540">
    <property type="entry name" value="P-loop containing nucleoside triphosphate hydrolases"/>
    <property type="match status" value="1"/>
</dbReference>
<dbReference type="PROSITE" id="PS51421">
    <property type="entry name" value="RAS"/>
    <property type="match status" value="1"/>
</dbReference>
<dbReference type="PROSITE" id="PS51420">
    <property type="entry name" value="RHO"/>
    <property type="match status" value="1"/>
</dbReference>
<dbReference type="InterPro" id="IPR027417">
    <property type="entry name" value="P-loop_NTPase"/>
</dbReference>
<keyword evidence="2" id="KW-0342">GTP-binding</keyword>
<dbReference type="PANTHER" id="PTHR24072">
    <property type="entry name" value="RHO FAMILY GTPASE"/>
    <property type="match status" value="1"/>
</dbReference>
<dbReference type="Gene3D" id="3.40.50.300">
    <property type="entry name" value="P-loop containing nucleotide triphosphate hydrolases"/>
    <property type="match status" value="1"/>
</dbReference>
<dbReference type="GO" id="GO:0003924">
    <property type="term" value="F:GTPase activity"/>
    <property type="evidence" value="ECO:0007669"/>
    <property type="project" value="InterPro"/>
</dbReference>
<keyword evidence="1" id="KW-0547">Nucleotide-binding</keyword>
<dbReference type="AlphaFoldDB" id="A0A0V0J1U4"/>
<gene>
    <name evidence="4" type="primary">RHOQ</name>
    <name evidence="4" type="ORF">TR114967</name>
</gene>
<sequence length="234" mass="25843">MDGRDSSCPHIECVIVGDSKVGKSYLLSRLANRPLKGTYRPTMFDMVPVQVNRAGDIVIVDFWDTPGCHAHEKVRELSYGGAQIFVICFSVADPDSQNSVTEKWVHEIQRINRKVPFLLVGLQSDLRGDVETCKRLQSTGRDFPTITEMSAMARQIGAVDYVECSAITEIGLDRLLQTLVSAVSKPAFLRPFSPRRSCPLPPLSAFDKDTPKKVSSPLNLGLAERTTQKGVLPP</sequence>
<dbReference type="CDD" id="cd00157">
    <property type="entry name" value="Rho"/>
    <property type="match status" value="1"/>
</dbReference>
<dbReference type="NCBIfam" id="TIGR00231">
    <property type="entry name" value="small_GTP"/>
    <property type="match status" value="1"/>
</dbReference>
<protein>
    <submittedName>
        <fullName evidence="4">Rho-related GTP-binding protein RhoQ</fullName>
    </submittedName>
</protein>
<dbReference type="PROSITE" id="PS51419">
    <property type="entry name" value="RAB"/>
    <property type="match status" value="1"/>
</dbReference>
<dbReference type="InterPro" id="IPR001806">
    <property type="entry name" value="Small_GTPase"/>
</dbReference>
<dbReference type="GO" id="GO:0007264">
    <property type="term" value="P:small GTPase-mediated signal transduction"/>
    <property type="evidence" value="ECO:0007669"/>
    <property type="project" value="InterPro"/>
</dbReference>
<dbReference type="InterPro" id="IPR003578">
    <property type="entry name" value="Small_GTPase_Rho"/>
</dbReference>
<accession>A0A0V0J1U4</accession>
<dbReference type="InterPro" id="IPR005225">
    <property type="entry name" value="Small_GTP-bd"/>
</dbReference>
<evidence type="ECO:0000256" key="3">
    <source>
        <dbReference type="SAM" id="MobiDB-lite"/>
    </source>
</evidence>
<organism evidence="4">
    <name type="scientific">Schistocephalus solidus</name>
    <name type="common">Tapeworm</name>
    <dbReference type="NCBI Taxonomy" id="70667"/>
    <lineage>
        <taxon>Eukaryota</taxon>
        <taxon>Metazoa</taxon>
        <taxon>Spiralia</taxon>
        <taxon>Lophotrochozoa</taxon>
        <taxon>Platyhelminthes</taxon>
        <taxon>Cestoda</taxon>
        <taxon>Eucestoda</taxon>
        <taxon>Diphyllobothriidea</taxon>
        <taxon>Diphyllobothriidae</taxon>
        <taxon>Schistocephalus</taxon>
    </lineage>
</organism>
<evidence type="ECO:0000256" key="2">
    <source>
        <dbReference type="ARBA" id="ARBA00023134"/>
    </source>
</evidence>
<dbReference type="PRINTS" id="PR00449">
    <property type="entry name" value="RASTRNSFRMNG"/>
</dbReference>
<dbReference type="SMART" id="SM00175">
    <property type="entry name" value="RAB"/>
    <property type="match status" value="1"/>
</dbReference>
<dbReference type="SMART" id="SM00174">
    <property type="entry name" value="RHO"/>
    <property type="match status" value="1"/>
</dbReference>
<dbReference type="SMART" id="SM00173">
    <property type="entry name" value="RAS"/>
    <property type="match status" value="1"/>
</dbReference>
<feature type="region of interest" description="Disordered" evidence="3">
    <location>
        <begin position="201"/>
        <end position="234"/>
    </location>
</feature>
<evidence type="ECO:0000256" key="1">
    <source>
        <dbReference type="ARBA" id="ARBA00022741"/>
    </source>
</evidence>
<proteinExistence type="predicted"/>
<dbReference type="GO" id="GO:0005525">
    <property type="term" value="F:GTP binding"/>
    <property type="evidence" value="ECO:0007669"/>
    <property type="project" value="UniProtKB-KW"/>
</dbReference>